<dbReference type="OrthoDB" id="411372at2759"/>
<dbReference type="OMA" id="CIKEHER"/>
<dbReference type="InterPro" id="IPR036855">
    <property type="entry name" value="Znf_CCCH_sf"/>
</dbReference>
<evidence type="ECO:0000313" key="10">
    <source>
        <dbReference type="Proteomes" id="UP000008743"/>
    </source>
</evidence>
<dbReference type="Pfam" id="PF14608">
    <property type="entry name" value="zf-CCCH_2"/>
    <property type="match status" value="1"/>
</dbReference>
<feature type="domain" description="C3H1-type" evidence="8">
    <location>
        <begin position="35"/>
        <end position="62"/>
    </location>
</feature>
<reference evidence="10" key="1">
    <citation type="submission" date="2011-02" db="EMBL/GenBank/DDBJ databases">
        <title>The Genome Sequence of Capsaspora owczarzaki ATCC 30864.</title>
        <authorList>
            <person name="Russ C."/>
            <person name="Cuomo C."/>
            <person name="Burger G."/>
            <person name="Gray M.W."/>
            <person name="Holland P.W.H."/>
            <person name="King N."/>
            <person name="Lang F.B.F."/>
            <person name="Roger A.J."/>
            <person name="Ruiz-Trillo I."/>
            <person name="Young S.K."/>
            <person name="Zeng Q."/>
            <person name="Gargeya S."/>
            <person name="Alvarado L."/>
            <person name="Berlin A."/>
            <person name="Chapman S.B."/>
            <person name="Chen Z."/>
            <person name="Freedman E."/>
            <person name="Gellesch M."/>
            <person name="Goldberg J."/>
            <person name="Griggs A."/>
            <person name="Gujja S."/>
            <person name="Heilman E."/>
            <person name="Heiman D."/>
            <person name="Howarth C."/>
            <person name="Mehta T."/>
            <person name="Neiman D."/>
            <person name="Pearson M."/>
            <person name="Roberts A."/>
            <person name="Saif S."/>
            <person name="Shea T."/>
            <person name="Shenoy N."/>
            <person name="Sisk P."/>
            <person name="Stolte C."/>
            <person name="Sykes S."/>
            <person name="White J."/>
            <person name="Yandava C."/>
            <person name="Haas B."/>
            <person name="Nusbaum C."/>
            <person name="Birren B."/>
        </authorList>
    </citation>
    <scope>NUCLEOTIDE SEQUENCE</scope>
    <source>
        <strain evidence="10">ATCC 30864</strain>
    </source>
</reference>
<dbReference type="PhylomeDB" id="A0A0D2U313"/>
<dbReference type="InterPro" id="IPR001841">
    <property type="entry name" value="Znf_RING"/>
</dbReference>
<feature type="zinc finger region" description="C3H1-type" evidence="5">
    <location>
        <begin position="509"/>
        <end position="538"/>
    </location>
</feature>
<feature type="zinc finger region" description="C3H1-type" evidence="5">
    <location>
        <begin position="35"/>
        <end position="62"/>
    </location>
</feature>
<evidence type="ECO:0000256" key="3">
    <source>
        <dbReference type="ARBA" id="ARBA00022771"/>
    </source>
</evidence>
<feature type="compositionally biased region" description="Acidic residues" evidence="6">
    <location>
        <begin position="232"/>
        <end position="242"/>
    </location>
</feature>
<dbReference type="Gene3D" id="2.30.30.1190">
    <property type="match status" value="1"/>
</dbReference>
<dbReference type="PANTHER" id="PTHR11224:SF10">
    <property type="entry name" value="IP09428P-RELATED"/>
    <property type="match status" value="1"/>
</dbReference>
<dbReference type="GO" id="GO:0061630">
    <property type="term" value="F:ubiquitin protein ligase activity"/>
    <property type="evidence" value="ECO:0007669"/>
    <property type="project" value="InterPro"/>
</dbReference>
<dbReference type="InterPro" id="IPR017907">
    <property type="entry name" value="Znf_RING_CS"/>
</dbReference>
<dbReference type="InterPro" id="IPR013083">
    <property type="entry name" value="Znf_RING/FYVE/PHD"/>
</dbReference>
<feature type="domain" description="C3H1-type" evidence="8">
    <location>
        <begin position="6"/>
        <end position="33"/>
    </location>
</feature>
<keyword evidence="10" id="KW-1185">Reference proteome</keyword>
<keyword evidence="4 5" id="KW-0862">Zinc</keyword>
<gene>
    <name evidence="9" type="ORF">CAOG_001010</name>
</gene>
<feature type="compositionally biased region" description="Basic and acidic residues" evidence="6">
    <location>
        <begin position="221"/>
        <end position="231"/>
    </location>
</feature>
<dbReference type="InterPro" id="IPR045072">
    <property type="entry name" value="MKRN-like"/>
</dbReference>
<evidence type="ECO:0000256" key="4">
    <source>
        <dbReference type="ARBA" id="ARBA00022833"/>
    </source>
</evidence>
<evidence type="ECO:0000259" key="7">
    <source>
        <dbReference type="PROSITE" id="PS50089"/>
    </source>
</evidence>
<feature type="domain" description="RING-type" evidence="7">
    <location>
        <begin position="427"/>
        <end position="480"/>
    </location>
</feature>
<dbReference type="CDD" id="cd16521">
    <property type="entry name" value="RING-HC_MKRN"/>
    <property type="match status" value="1"/>
</dbReference>
<dbReference type="PROSITE" id="PS50089">
    <property type="entry name" value="ZF_RING_2"/>
    <property type="match status" value="1"/>
</dbReference>
<dbReference type="eggNOG" id="KOG1039">
    <property type="taxonomic scope" value="Eukaryota"/>
</dbReference>
<dbReference type="PROSITE" id="PS00518">
    <property type="entry name" value="ZF_RING_1"/>
    <property type="match status" value="1"/>
</dbReference>
<dbReference type="Proteomes" id="UP000008743">
    <property type="component" value="Unassembled WGS sequence"/>
</dbReference>
<feature type="zinc finger region" description="C3H1-type" evidence="5">
    <location>
        <begin position="6"/>
        <end position="33"/>
    </location>
</feature>
<feature type="region of interest" description="Disordered" evidence="6">
    <location>
        <begin position="385"/>
        <end position="404"/>
    </location>
</feature>
<dbReference type="InterPro" id="IPR041686">
    <property type="entry name" value="Znf-CCCH_3"/>
</dbReference>
<feature type="domain" description="C3H1-type" evidence="8">
    <location>
        <begin position="509"/>
        <end position="538"/>
    </location>
</feature>
<dbReference type="SUPFAM" id="SSF90229">
    <property type="entry name" value="CCCH zinc finger"/>
    <property type="match status" value="2"/>
</dbReference>
<organism evidence="9 10">
    <name type="scientific">Capsaspora owczarzaki (strain ATCC 30864)</name>
    <dbReference type="NCBI Taxonomy" id="595528"/>
    <lineage>
        <taxon>Eukaryota</taxon>
        <taxon>Filasterea</taxon>
        <taxon>Capsaspora</taxon>
    </lineage>
</organism>
<feature type="region of interest" description="Disordered" evidence="6">
    <location>
        <begin position="66"/>
        <end position="182"/>
    </location>
</feature>
<dbReference type="SMART" id="SM00184">
    <property type="entry name" value="RING"/>
    <property type="match status" value="1"/>
</dbReference>
<evidence type="ECO:0000256" key="5">
    <source>
        <dbReference type="PROSITE-ProRule" id="PRU00723"/>
    </source>
</evidence>
<dbReference type="Pfam" id="PF13639">
    <property type="entry name" value="zf-RING_2"/>
    <property type="match status" value="1"/>
</dbReference>
<evidence type="ECO:0000313" key="9">
    <source>
        <dbReference type="EMBL" id="KJE89566.1"/>
    </source>
</evidence>
<dbReference type="AlphaFoldDB" id="A0A0D2U313"/>
<evidence type="ECO:0000259" key="8">
    <source>
        <dbReference type="PROSITE" id="PS50103"/>
    </source>
</evidence>
<dbReference type="GO" id="GO:0008270">
    <property type="term" value="F:zinc ion binding"/>
    <property type="evidence" value="ECO:0007669"/>
    <property type="project" value="UniProtKB-KW"/>
</dbReference>
<dbReference type="STRING" id="595528.A0A0D2U313"/>
<dbReference type="Pfam" id="PF15663">
    <property type="entry name" value="zf-CCCH_3"/>
    <property type="match status" value="1"/>
</dbReference>
<name>A0A0D2U313_CAPO3</name>
<dbReference type="SMART" id="SM00356">
    <property type="entry name" value="ZnF_C3H1"/>
    <property type="match status" value="3"/>
</dbReference>
<evidence type="ECO:0000256" key="1">
    <source>
        <dbReference type="ARBA" id="ARBA00022679"/>
    </source>
</evidence>
<protein>
    <submittedName>
        <fullName evidence="9">Zinc finger family protein</fullName>
    </submittedName>
</protein>
<accession>A0A0D2U313</accession>
<keyword evidence="2 5" id="KW-0479">Metal-binding</keyword>
<dbReference type="RefSeq" id="XP_004365881.1">
    <property type="nucleotide sequence ID" value="XM_004365824.2"/>
</dbReference>
<dbReference type="SUPFAM" id="SSF57850">
    <property type="entry name" value="RING/U-box"/>
    <property type="match status" value="1"/>
</dbReference>
<dbReference type="EMBL" id="KE346360">
    <property type="protein sequence ID" value="KJE89566.1"/>
    <property type="molecule type" value="Genomic_DNA"/>
</dbReference>
<keyword evidence="1" id="KW-0808">Transferase</keyword>
<dbReference type="Gene3D" id="4.10.1000.10">
    <property type="entry name" value="Zinc finger, CCCH-type"/>
    <property type="match status" value="1"/>
</dbReference>
<dbReference type="InterPro" id="IPR000571">
    <property type="entry name" value="Znf_CCCH"/>
</dbReference>
<evidence type="ECO:0000256" key="6">
    <source>
        <dbReference type="SAM" id="MobiDB-lite"/>
    </source>
</evidence>
<feature type="region of interest" description="Disordered" evidence="6">
    <location>
        <begin position="219"/>
        <end position="264"/>
    </location>
</feature>
<dbReference type="Gene3D" id="3.30.40.10">
    <property type="entry name" value="Zinc/RING finger domain, C3HC4 (zinc finger)"/>
    <property type="match status" value="1"/>
</dbReference>
<evidence type="ECO:0000256" key="2">
    <source>
        <dbReference type="ARBA" id="ARBA00022723"/>
    </source>
</evidence>
<feature type="compositionally biased region" description="Low complexity" evidence="6">
    <location>
        <begin position="70"/>
        <end position="152"/>
    </location>
</feature>
<dbReference type="PROSITE" id="PS50103">
    <property type="entry name" value="ZF_C3H1"/>
    <property type="match status" value="3"/>
</dbReference>
<keyword evidence="3 5" id="KW-0863">Zinc-finger</keyword>
<dbReference type="InParanoid" id="A0A0D2U313"/>
<sequence>MASLLPKSSVLCHYFMQGNCSFNTKCQFSHDKSAARPSTICKFYVQGNCTYGTRCHFNHVKPGKRANNLSTHVSEHPSSSGSSSSSQAHSAHAAHAANSASSSVHPAASQPVAEVSAQPAAARSSSSSPQRPLDSADADAAAADAADADAAAGPAHTQIPRPHIYMRNGNASTAESGDDGTQLAAGMNGLHIVDRQSYASSAPAVAGFSHQSTMTAFPVRNRGDSAHHDDGGDADDNEDGNDVDISSHYHSESSPSSGQYLQGGLVNPFYPPMPGFMPPPVQQQQQQQRFFDMYGQFVFDHNGQCVYVGSDGVPLIPQPAIPGAANFGHVVQNGAHMVMMHPNPYMMQAAMPVSYSQAAAVSDEQAQADMLKKDGGGFQPHSEHVDLAMPTRTPPKGPSDAQTERSELVLLGPEYQEKLEASRDVECSICLEVVLSKPDPAERKFGILPGCTHPFCLTCIRNWRGSTMSGSVIRACPICRVPSHFVTPSSVFLSSDEDKRRLIHGYRDRLRAIPCKYFNFGEGTCPFSTSCFYSHALRDGTVEEVRLRHIGTAEGETKIVSAIRLSDFIAAREARSDGNHL</sequence>
<proteinExistence type="predicted"/>
<dbReference type="PANTHER" id="PTHR11224">
    <property type="entry name" value="MAKORIN-RELATED"/>
    <property type="match status" value="1"/>
</dbReference>
<dbReference type="GO" id="GO:0000209">
    <property type="term" value="P:protein polyubiquitination"/>
    <property type="evidence" value="ECO:0007669"/>
    <property type="project" value="InterPro"/>
</dbReference>